<evidence type="ECO:0000256" key="3">
    <source>
        <dbReference type="ARBA" id="ARBA00022679"/>
    </source>
</evidence>
<comment type="caution">
    <text evidence="5">The sequence shown here is derived from an EMBL/GenBank/DDBJ whole genome shotgun (WGS) entry which is preliminary data.</text>
</comment>
<dbReference type="InterPro" id="IPR050834">
    <property type="entry name" value="Glycosyltransf_2"/>
</dbReference>
<evidence type="ECO:0000256" key="1">
    <source>
        <dbReference type="ARBA" id="ARBA00006739"/>
    </source>
</evidence>
<dbReference type="EMBL" id="JAGIKT010000044">
    <property type="protein sequence ID" value="MBP0113279.1"/>
    <property type="molecule type" value="Genomic_DNA"/>
</dbReference>
<evidence type="ECO:0000256" key="2">
    <source>
        <dbReference type="ARBA" id="ARBA00022676"/>
    </source>
</evidence>
<keyword evidence="2" id="KW-0328">Glycosyltransferase</keyword>
<dbReference type="Pfam" id="PF00535">
    <property type="entry name" value="Glycos_transf_2"/>
    <property type="match status" value="1"/>
</dbReference>
<reference evidence="5 6" key="1">
    <citation type="submission" date="2021-03" db="EMBL/GenBank/DDBJ databases">
        <title>Genome Sequence of Bradyrhizobium vignae strain ISRA400.</title>
        <authorList>
            <person name="Tisa L.S."/>
            <person name="Svistoonoff S."/>
            <person name="Hocher V."/>
            <person name="Fall S."/>
            <person name="Zaiya A."/>
            <person name="Naing D."/>
            <person name="Niang N."/>
            <person name="Diouf A."/>
            <person name="Dasylva M.C."/>
            <person name="Toure O."/>
            <person name="Gueye M."/>
            <person name="Gully D."/>
            <person name="Tisseyre P."/>
            <person name="Simpson S."/>
            <person name="Morris K."/>
            <person name="Thomas W.K."/>
        </authorList>
    </citation>
    <scope>NUCLEOTIDE SEQUENCE [LARGE SCALE GENOMIC DNA]</scope>
    <source>
        <strain evidence="5 6">ISRA400</strain>
    </source>
</reference>
<sequence length="334" mass="36946">MIKQKSAPTVSVVLSVKNGGRDLPQAVGTILTQSFADFELIAINNGSTDETRAFLDGISDPRVHVVHQEDAGLAGALNRGIALARGRYIARQDHDDLADPSRIAKQVEFLNTHPHHGLVGTRAEIWVGDTPSGRFHDHPTEDQLLKFDLLFNNPFVHSSVMMRKSALERVGFYTTDPARQPPEDYELWSRISRHYRVANLAERLTVYREVPASMSRVTAQPFLQKLVTISSENLAYASGATGPQQVHVDIAALVHGAEDGVSLKPDIKQMCTVLQEAGFRIGNGQVGPELAQRVANAQAHIQHLVRLRLPMLNLAWRAARAVRGKFRRLMAAIR</sequence>
<evidence type="ECO:0000259" key="4">
    <source>
        <dbReference type="Pfam" id="PF00535"/>
    </source>
</evidence>
<dbReference type="PANTHER" id="PTHR43685:SF5">
    <property type="entry name" value="GLYCOSYLTRANSFERASE EPSE-RELATED"/>
    <property type="match status" value="1"/>
</dbReference>
<dbReference type="InterPro" id="IPR029044">
    <property type="entry name" value="Nucleotide-diphossugar_trans"/>
</dbReference>
<feature type="domain" description="Glycosyltransferase 2-like" evidence="4">
    <location>
        <begin position="11"/>
        <end position="170"/>
    </location>
</feature>
<evidence type="ECO:0000313" key="5">
    <source>
        <dbReference type="EMBL" id="MBP0113279.1"/>
    </source>
</evidence>
<organism evidence="5 6">
    <name type="scientific">Bradyrhizobium vignae</name>
    <dbReference type="NCBI Taxonomy" id="1549949"/>
    <lineage>
        <taxon>Bacteria</taxon>
        <taxon>Pseudomonadati</taxon>
        <taxon>Pseudomonadota</taxon>
        <taxon>Alphaproteobacteria</taxon>
        <taxon>Hyphomicrobiales</taxon>
        <taxon>Nitrobacteraceae</taxon>
        <taxon>Bradyrhizobium</taxon>
    </lineage>
</organism>
<keyword evidence="6" id="KW-1185">Reference proteome</keyword>
<dbReference type="RefSeq" id="WP_209295613.1">
    <property type="nucleotide sequence ID" value="NZ_JAGIKT010000044.1"/>
</dbReference>
<protein>
    <submittedName>
        <fullName evidence="5">Glycosyltransferase family 2 protein</fullName>
    </submittedName>
</protein>
<proteinExistence type="inferred from homology"/>
<gene>
    <name evidence="5" type="ORF">JWS04_19755</name>
</gene>
<dbReference type="InterPro" id="IPR001173">
    <property type="entry name" value="Glyco_trans_2-like"/>
</dbReference>
<dbReference type="PANTHER" id="PTHR43685">
    <property type="entry name" value="GLYCOSYLTRANSFERASE"/>
    <property type="match status" value="1"/>
</dbReference>
<comment type="similarity">
    <text evidence="1">Belongs to the glycosyltransferase 2 family.</text>
</comment>
<dbReference type="Gene3D" id="3.90.550.10">
    <property type="entry name" value="Spore Coat Polysaccharide Biosynthesis Protein SpsA, Chain A"/>
    <property type="match status" value="1"/>
</dbReference>
<name>A0ABS4A0T4_9BRAD</name>
<accession>A0ABS4A0T4</accession>
<dbReference type="Proteomes" id="UP000669317">
    <property type="component" value="Unassembled WGS sequence"/>
</dbReference>
<keyword evidence="3" id="KW-0808">Transferase</keyword>
<dbReference type="SUPFAM" id="SSF53448">
    <property type="entry name" value="Nucleotide-diphospho-sugar transferases"/>
    <property type="match status" value="1"/>
</dbReference>
<evidence type="ECO:0000313" key="6">
    <source>
        <dbReference type="Proteomes" id="UP000669317"/>
    </source>
</evidence>